<dbReference type="PANTHER" id="PTHR33608">
    <property type="entry name" value="BLL2464 PROTEIN"/>
    <property type="match status" value="1"/>
</dbReference>
<evidence type="ECO:0000313" key="3">
    <source>
        <dbReference type="Proteomes" id="UP000468735"/>
    </source>
</evidence>
<organism evidence="2 3">
    <name type="scientific">Actinomadura rudentiformis</name>
    <dbReference type="NCBI Taxonomy" id="359158"/>
    <lineage>
        <taxon>Bacteria</taxon>
        <taxon>Bacillati</taxon>
        <taxon>Actinomycetota</taxon>
        <taxon>Actinomycetes</taxon>
        <taxon>Streptosporangiales</taxon>
        <taxon>Thermomonosporaceae</taxon>
        <taxon>Actinomadura</taxon>
    </lineage>
</organism>
<feature type="domain" description="DUF58" evidence="1">
    <location>
        <begin position="198"/>
        <end position="397"/>
    </location>
</feature>
<keyword evidence="3" id="KW-1185">Reference proteome</keyword>
<name>A0A6H9YW64_9ACTN</name>
<accession>A0A6H9YW64</accession>
<dbReference type="Proteomes" id="UP000468735">
    <property type="component" value="Unassembled WGS sequence"/>
</dbReference>
<reference evidence="2 3" key="1">
    <citation type="submission" date="2019-09" db="EMBL/GenBank/DDBJ databases">
        <title>Actinomadura physcomitrii sp. nov., a novel actinomycete isolated from moss [Physcomitrium sphaericum (Ludw) Fuernr].</title>
        <authorList>
            <person name="Zhuang X."/>
            <person name="Liu C."/>
        </authorList>
    </citation>
    <scope>NUCLEOTIDE SEQUENCE [LARGE SCALE GENOMIC DNA]</scope>
    <source>
        <strain evidence="2 3">HMC1</strain>
    </source>
</reference>
<comment type="caution">
    <text evidence="2">The sequence shown here is derived from an EMBL/GenBank/DDBJ whole genome shotgun (WGS) entry which is preliminary data.</text>
</comment>
<evidence type="ECO:0000259" key="1">
    <source>
        <dbReference type="Pfam" id="PF01882"/>
    </source>
</evidence>
<dbReference type="EMBL" id="WBMT01000002">
    <property type="protein sequence ID" value="KAB2351507.1"/>
    <property type="molecule type" value="Genomic_DNA"/>
</dbReference>
<dbReference type="OrthoDB" id="845740at2"/>
<dbReference type="AlphaFoldDB" id="A0A6H9YW64"/>
<dbReference type="RefSeq" id="WP_151558316.1">
    <property type="nucleotide sequence ID" value="NZ_WBMT01000002.1"/>
</dbReference>
<sequence length="436" mass="47502">MALTGRLGLLALLGAVVPIFLPSWWTMLAIWGVLLLGVLLDLALAGNVRALRFHRTGDTNVRLGQTAHVALIVENLGDRKVKARLRDVWPPSANATPDGSGDGRTVTINVPPGERRRVDMTLVPSRRGDRKAVTVTVRSVGPLGLAARQLSRAAPWTLRVLPAFPSRRHLPAKLARLRELTGQHVALIRGQGTEFDSLREYVDGDDVRSIDWRATARRADVVVRTWRPERDRRIYLVLDTGRTSAGRVGDIPRLDCSMDAALLLGALASRAGDRVDLLAYDRRVRARVEGASRTDLLPAMVQALAPIEPELIECDAAGMVSTLMSRVRQRCLVVLLTELNTAAIEEGLLPVLPQLTARHLLMIASVSDPRVDEMAAARGDLAAVYDAAAAERARAERRRLTAELRKYGVEVVDAPPDELAPALADAYLALKAGGRL</sequence>
<dbReference type="PANTHER" id="PTHR33608:SF3">
    <property type="entry name" value="SLR2013 PROTEIN"/>
    <property type="match status" value="1"/>
</dbReference>
<protein>
    <submittedName>
        <fullName evidence="2">DUF58 domain-containing protein</fullName>
    </submittedName>
</protein>
<evidence type="ECO:0000313" key="2">
    <source>
        <dbReference type="EMBL" id="KAB2351507.1"/>
    </source>
</evidence>
<proteinExistence type="predicted"/>
<gene>
    <name evidence="2" type="ORF">F8566_04545</name>
</gene>
<dbReference type="InterPro" id="IPR002881">
    <property type="entry name" value="DUF58"/>
</dbReference>
<dbReference type="Pfam" id="PF01882">
    <property type="entry name" value="DUF58"/>
    <property type="match status" value="1"/>
</dbReference>